<dbReference type="Pfam" id="PF02365">
    <property type="entry name" value="NAM"/>
    <property type="match status" value="1"/>
</dbReference>
<keyword evidence="5" id="KW-0805">Transcription regulation</keyword>
<dbReference type="GO" id="GO:0000976">
    <property type="term" value="F:transcription cis-regulatory region binding"/>
    <property type="evidence" value="ECO:0007669"/>
    <property type="project" value="UniProtKB-ARBA"/>
</dbReference>
<evidence type="ECO:0000313" key="12">
    <source>
        <dbReference type="EMBL" id="KAF3973288.1"/>
    </source>
</evidence>
<dbReference type="SUPFAM" id="SSF101941">
    <property type="entry name" value="NAC domain"/>
    <property type="match status" value="1"/>
</dbReference>
<keyword evidence="7" id="KW-0472">Membrane</keyword>
<keyword evidence="9" id="KW-0804">Transcription</keyword>
<accession>A0A8J4VVC2</accession>
<evidence type="ECO:0000256" key="8">
    <source>
        <dbReference type="ARBA" id="ARBA00023159"/>
    </source>
</evidence>
<dbReference type="InterPro" id="IPR036093">
    <property type="entry name" value="NAC_dom_sf"/>
</dbReference>
<evidence type="ECO:0000256" key="7">
    <source>
        <dbReference type="ARBA" id="ARBA00023136"/>
    </source>
</evidence>
<evidence type="ECO:0000313" key="13">
    <source>
        <dbReference type="Proteomes" id="UP000737018"/>
    </source>
</evidence>
<keyword evidence="3" id="KW-0812">Transmembrane</keyword>
<sequence length="420" mass="48072">MESMPVGFRFHPTDEELVSHYLRLKMEGSDSQVHVIPEVNVCKWEPSDLPKFSVIKSDDQEWFFFSPRDFKSSNSNRTNRATKSGYWKVTGKDRKIKAKGTNNVIGTKKTLVFHRGRVRDGVRTSWVMHEYQPTVTLPHQRAFVLCRLKKKMDEKTVVTTCDEGEESSYVASDFEKPVPEDTNPEVYDHTEEDLETVLQLLQQPQNYDASSSQLPLDNQQEPSFMDCTVTNGHNEVQFQSDHNEHEEDQTKFVHSLFVDQDEYSYEEILHFSDTDTDTAQARCDHFLGISILFNEHVAPKEYRQMSMVQSGTVSSSNHGQYREETNGFLHDDLLGLDAPSVSPAADVPKFICCISRVSSESSLESPLKIGASKPKNYRRSHHVVGKTAARRRFQLKRSSSIKAVSSQKEAKGCFRTQYYC</sequence>
<proteinExistence type="predicted"/>
<evidence type="ECO:0000256" key="4">
    <source>
        <dbReference type="ARBA" id="ARBA00022989"/>
    </source>
</evidence>
<evidence type="ECO:0000256" key="1">
    <source>
        <dbReference type="ARBA" id="ARBA00004123"/>
    </source>
</evidence>
<keyword evidence="6" id="KW-0238">DNA-binding</keyword>
<dbReference type="GO" id="GO:0016020">
    <property type="term" value="C:membrane"/>
    <property type="evidence" value="ECO:0007669"/>
    <property type="project" value="UniProtKB-SubCell"/>
</dbReference>
<comment type="subcellular location">
    <subcellularLocation>
        <location evidence="2">Membrane</location>
        <topology evidence="2">Single-pass membrane protein</topology>
    </subcellularLocation>
    <subcellularLocation>
        <location evidence="1">Nucleus</location>
    </subcellularLocation>
</comment>
<evidence type="ECO:0000256" key="3">
    <source>
        <dbReference type="ARBA" id="ARBA00022692"/>
    </source>
</evidence>
<dbReference type="PROSITE" id="PS51005">
    <property type="entry name" value="NAC"/>
    <property type="match status" value="1"/>
</dbReference>
<name>A0A8J4VVC2_9ROSI</name>
<evidence type="ECO:0000256" key="9">
    <source>
        <dbReference type="ARBA" id="ARBA00023163"/>
    </source>
</evidence>
<dbReference type="AlphaFoldDB" id="A0A8J4VVC2"/>
<evidence type="ECO:0000256" key="6">
    <source>
        <dbReference type="ARBA" id="ARBA00023125"/>
    </source>
</evidence>
<evidence type="ECO:0000256" key="2">
    <source>
        <dbReference type="ARBA" id="ARBA00004167"/>
    </source>
</evidence>
<evidence type="ECO:0000259" key="11">
    <source>
        <dbReference type="PROSITE" id="PS51005"/>
    </source>
</evidence>
<keyword evidence="13" id="KW-1185">Reference proteome</keyword>
<feature type="domain" description="NAC" evidence="11">
    <location>
        <begin position="4"/>
        <end position="151"/>
    </location>
</feature>
<protein>
    <recommendedName>
        <fullName evidence="11">NAC domain-containing protein</fullName>
    </recommendedName>
</protein>
<dbReference type="PANTHER" id="PTHR31744">
    <property type="entry name" value="PROTEIN CUP-SHAPED COTYLEDON 2-RELATED"/>
    <property type="match status" value="1"/>
</dbReference>
<comment type="caution">
    <text evidence="12">The sequence shown here is derived from an EMBL/GenBank/DDBJ whole genome shotgun (WGS) entry which is preliminary data.</text>
</comment>
<gene>
    <name evidence="12" type="ORF">CMV_003274</name>
</gene>
<dbReference type="OrthoDB" id="737278at2759"/>
<keyword evidence="8" id="KW-0010">Activator</keyword>
<dbReference type="InterPro" id="IPR003441">
    <property type="entry name" value="NAC-dom"/>
</dbReference>
<dbReference type="EMBL" id="JRKL02000258">
    <property type="protein sequence ID" value="KAF3973288.1"/>
    <property type="molecule type" value="Genomic_DNA"/>
</dbReference>
<evidence type="ECO:0000256" key="5">
    <source>
        <dbReference type="ARBA" id="ARBA00023015"/>
    </source>
</evidence>
<dbReference type="Proteomes" id="UP000737018">
    <property type="component" value="Unassembled WGS sequence"/>
</dbReference>
<keyword evidence="10" id="KW-0539">Nucleus</keyword>
<organism evidence="12 13">
    <name type="scientific">Castanea mollissima</name>
    <name type="common">Chinese chestnut</name>
    <dbReference type="NCBI Taxonomy" id="60419"/>
    <lineage>
        <taxon>Eukaryota</taxon>
        <taxon>Viridiplantae</taxon>
        <taxon>Streptophyta</taxon>
        <taxon>Embryophyta</taxon>
        <taxon>Tracheophyta</taxon>
        <taxon>Spermatophyta</taxon>
        <taxon>Magnoliopsida</taxon>
        <taxon>eudicotyledons</taxon>
        <taxon>Gunneridae</taxon>
        <taxon>Pentapetalae</taxon>
        <taxon>rosids</taxon>
        <taxon>fabids</taxon>
        <taxon>Fagales</taxon>
        <taxon>Fagaceae</taxon>
        <taxon>Castanea</taxon>
    </lineage>
</organism>
<dbReference type="GO" id="GO:0006355">
    <property type="term" value="P:regulation of DNA-templated transcription"/>
    <property type="evidence" value="ECO:0007669"/>
    <property type="project" value="InterPro"/>
</dbReference>
<dbReference type="PANTHER" id="PTHR31744:SF216">
    <property type="entry name" value="NAC TRANSCRIPTION FACTOR"/>
    <property type="match status" value="1"/>
</dbReference>
<dbReference type="GO" id="GO:0005634">
    <property type="term" value="C:nucleus"/>
    <property type="evidence" value="ECO:0007669"/>
    <property type="project" value="UniProtKB-SubCell"/>
</dbReference>
<evidence type="ECO:0000256" key="10">
    <source>
        <dbReference type="ARBA" id="ARBA00023242"/>
    </source>
</evidence>
<dbReference type="Gene3D" id="2.170.150.80">
    <property type="entry name" value="NAC domain"/>
    <property type="match status" value="1"/>
</dbReference>
<reference evidence="12" key="1">
    <citation type="submission" date="2020-03" db="EMBL/GenBank/DDBJ databases">
        <title>Castanea mollissima Vanexum genome sequencing.</title>
        <authorList>
            <person name="Staton M."/>
        </authorList>
    </citation>
    <scope>NUCLEOTIDE SEQUENCE</scope>
    <source>
        <tissue evidence="12">Leaf</tissue>
    </source>
</reference>
<keyword evidence="4" id="KW-1133">Transmembrane helix</keyword>